<accession>A0A518IE34</accession>
<dbReference type="AlphaFoldDB" id="A0A518IE34"/>
<keyword evidence="2" id="KW-1185">Reference proteome</keyword>
<dbReference type="EMBL" id="CP037452">
    <property type="protein sequence ID" value="QDV51356.1"/>
    <property type="molecule type" value="Genomic_DNA"/>
</dbReference>
<dbReference type="KEGG" id="gfm:Enr17x_34120"/>
<reference evidence="1 2" key="1">
    <citation type="submission" date="2019-03" db="EMBL/GenBank/DDBJ databases">
        <title>Deep-cultivation of Planctomycetes and their phenomic and genomic characterization uncovers novel biology.</title>
        <authorList>
            <person name="Wiegand S."/>
            <person name="Jogler M."/>
            <person name="Boedeker C."/>
            <person name="Pinto D."/>
            <person name="Vollmers J."/>
            <person name="Rivas-Marin E."/>
            <person name="Kohn T."/>
            <person name="Peeters S.H."/>
            <person name="Heuer A."/>
            <person name="Rast P."/>
            <person name="Oberbeckmann S."/>
            <person name="Bunk B."/>
            <person name="Jeske O."/>
            <person name="Meyerdierks A."/>
            <person name="Storesund J.E."/>
            <person name="Kallscheuer N."/>
            <person name="Luecker S."/>
            <person name="Lage O.M."/>
            <person name="Pohl T."/>
            <person name="Merkel B.J."/>
            <person name="Hornburger P."/>
            <person name="Mueller R.-W."/>
            <person name="Bruemmer F."/>
            <person name="Labrenz M."/>
            <person name="Spormann A.M."/>
            <person name="Op den Camp H."/>
            <person name="Overmann J."/>
            <person name="Amann R."/>
            <person name="Jetten M.S.M."/>
            <person name="Mascher T."/>
            <person name="Medema M.H."/>
            <person name="Devos D.P."/>
            <person name="Kaster A.-K."/>
            <person name="Ovreas L."/>
            <person name="Rohde M."/>
            <person name="Galperin M.Y."/>
            <person name="Jogler C."/>
        </authorList>
    </citation>
    <scope>NUCLEOTIDE SEQUENCE [LARGE SCALE GENOMIC DNA]</scope>
    <source>
        <strain evidence="1 2">Enr17</strain>
    </source>
</reference>
<sequence>MPKSGKTIRVLQTDYDKSLIMLTVCSPPEAKPLPARKHQLNPYQAINGARGNPAQIEKGAATVLDIVKRREDSDSKSGCFSSLNSGW</sequence>
<proteinExistence type="predicted"/>
<protein>
    <submittedName>
        <fullName evidence="1">Uncharacterized protein</fullName>
    </submittedName>
</protein>
<evidence type="ECO:0000313" key="1">
    <source>
        <dbReference type="EMBL" id="QDV51356.1"/>
    </source>
</evidence>
<organism evidence="1 2">
    <name type="scientific">Gimesia fumaroli</name>
    <dbReference type="NCBI Taxonomy" id="2527976"/>
    <lineage>
        <taxon>Bacteria</taxon>
        <taxon>Pseudomonadati</taxon>
        <taxon>Planctomycetota</taxon>
        <taxon>Planctomycetia</taxon>
        <taxon>Planctomycetales</taxon>
        <taxon>Planctomycetaceae</taxon>
        <taxon>Gimesia</taxon>
    </lineage>
</organism>
<gene>
    <name evidence="1" type="ORF">Enr17x_34120</name>
</gene>
<dbReference type="Proteomes" id="UP000318313">
    <property type="component" value="Chromosome"/>
</dbReference>
<evidence type="ECO:0000313" key="2">
    <source>
        <dbReference type="Proteomes" id="UP000318313"/>
    </source>
</evidence>
<name>A0A518IE34_9PLAN</name>